<evidence type="ECO:0000259" key="9">
    <source>
        <dbReference type="Pfam" id="PF01505"/>
    </source>
</evidence>
<dbReference type="InterPro" id="IPR041139">
    <property type="entry name" value="MVP_rep_dom"/>
</dbReference>
<dbReference type="InterPro" id="IPR043179">
    <property type="entry name" value="Vault_2_sf"/>
</dbReference>
<comment type="caution">
    <text evidence="14">The sequence shown here is derived from an EMBL/GenBank/DDBJ whole genome shotgun (WGS) entry which is preliminary data.</text>
</comment>
<accession>A0A8S9YAJ8</accession>
<evidence type="ECO:0000256" key="7">
    <source>
        <dbReference type="ARBA" id="ARBA00023274"/>
    </source>
</evidence>
<dbReference type="Gene3D" id="2.30.30.550">
    <property type="entry name" value="Major Vault Protein repeat"/>
    <property type="match status" value="4"/>
</dbReference>
<feature type="domain" description="Major vault protein repeat" evidence="11">
    <location>
        <begin position="272"/>
        <end position="318"/>
    </location>
</feature>
<dbReference type="PROSITE" id="PS51224">
    <property type="entry name" value="MVP"/>
    <property type="match status" value="7"/>
</dbReference>
<dbReference type="InterPro" id="IPR041136">
    <property type="entry name" value="Vault_4"/>
</dbReference>
<dbReference type="FunFam" id="3.30.479.30:FF:000010">
    <property type="entry name" value="major vault protein-like"/>
    <property type="match status" value="1"/>
</dbReference>
<name>A0A8S9YAJ8_9TREM</name>
<dbReference type="Pfam" id="PF17795">
    <property type="entry name" value="Vault_3"/>
    <property type="match status" value="1"/>
</dbReference>
<dbReference type="PANTHER" id="PTHR14165">
    <property type="entry name" value="MAJOR VAULT PROTEIN"/>
    <property type="match status" value="1"/>
</dbReference>
<feature type="domain" description="Major vault protein repeat" evidence="9">
    <location>
        <begin position="166"/>
        <end position="204"/>
    </location>
</feature>
<sequence length="903" mass="101217">MVVQNILSIPPYHYVHVLDLNSNIQSLVLGPKSYVCKEHEKFACEPRKMISLSPMEYCVIENPVVTENGVPVVDQNGQVKLLMGEKDYRFHQEPFPLYPSEELRGKVEPLPVVLADSALRLRALCDHTENDGTERHTCEEWLFEGPGVYYPRMEVERLGTMEAHMIEQNTALRFRAVRDCVDRSGTKRKGGEHWLVTSVGAYLPTVYEEFVCTLTAQKLDEKTAVHVRSIRTHQDRFGKTRKCGDEWLVTQSDADNYLCDIDEEMVHIVQATTLTGKHYCVILNPVDPAGKPQLGKKRLVRGEASFFLMPGESLESRIQKIHILGVEDALVLRAVQQTHDESSANCTNVVPKLRQPGERWLIRGPCEYVPPIGIEVVEKRTAIPLGESEGIYVRNTQTGEVRVVIGTTYMLTEDEEHWEKERPPIVREMLEGDKVPFLDRSHFVEMCCRPLSAVCMRSCDYIEYGEAVEYEGAVEYEEADEYEENSFTLPEEPTPFPVVSLQVPHNAAVQVNDYRQNRSRVEFGPVLAMLGPHEQFTLLSLSGDKPKRPNVVKSLYLLLGPEFVTDMVVVETADHARLSLQLSYNWIFDTAEAINSQAEANKLFSVPDFIGDTCKAMASRIRGAVASITFDSFHKNSARIIRAACLGLDNSGKVQNSCVFNENRLRITGVDIQAVAPTDERTRELLMKSVQMAIEITTSSLEAAARHEATRLEQEARGRLERQKILDETEVQKSKKKLLEIQITASALASTGEAKAKALAQAESERIKGLSAVEQSTARVEEKRIKMEAELQRSERIRQLELSHTEARHALKLKLQQTQAQMEASRFSRMVKAVSQHTLGLMATAGAEHDVQMLQALGLHSTLITDGSAPINLFTTAAGLLGHVRDQSSADSVLNVTSSQAQN</sequence>
<evidence type="ECO:0000256" key="5">
    <source>
        <dbReference type="ARBA" id="ARBA00022737"/>
    </source>
</evidence>
<dbReference type="Pfam" id="PF11978">
    <property type="entry name" value="MVP_shoulder"/>
    <property type="match status" value="1"/>
</dbReference>
<feature type="domain" description="Major vault protein repeat" evidence="9">
    <location>
        <begin position="322"/>
        <end position="371"/>
    </location>
</feature>
<feature type="domain" description="Major vault protein repeat" evidence="9">
    <location>
        <begin position="219"/>
        <end position="251"/>
    </location>
</feature>
<dbReference type="GO" id="GO:0005634">
    <property type="term" value="C:nucleus"/>
    <property type="evidence" value="ECO:0007669"/>
    <property type="project" value="UniProtKB-SubCell"/>
</dbReference>
<dbReference type="FunFam" id="2.30.30.550:FF:000001">
    <property type="entry name" value="major vault protein-like"/>
    <property type="match status" value="2"/>
</dbReference>
<dbReference type="InterPro" id="IPR021870">
    <property type="entry name" value="MVP_shoulder"/>
</dbReference>
<dbReference type="InterPro" id="IPR040989">
    <property type="entry name" value="Vault_3"/>
</dbReference>
<dbReference type="InterPro" id="IPR043023">
    <property type="entry name" value="MVP_rep_sf"/>
</dbReference>
<protein>
    <recommendedName>
        <fullName evidence="3">Major vault protein</fullName>
    </recommendedName>
</protein>
<dbReference type="AlphaFoldDB" id="A0A8S9YAJ8"/>
<evidence type="ECO:0000259" key="13">
    <source>
        <dbReference type="Pfam" id="PF17796"/>
    </source>
</evidence>
<feature type="repeat" description="MVP" evidence="8">
    <location>
        <begin position="55"/>
        <end position="114"/>
    </location>
</feature>
<keyword evidence="7 8" id="KW-0687">Ribonucleoprotein</keyword>
<reference evidence="14" key="1">
    <citation type="submission" date="2019-07" db="EMBL/GenBank/DDBJ databases">
        <title>Annotation for the trematode Paragonimus miyazaki's.</title>
        <authorList>
            <person name="Choi Y.-J."/>
        </authorList>
    </citation>
    <scope>NUCLEOTIDE SEQUENCE</scope>
    <source>
        <strain evidence="14">Japan</strain>
    </source>
</reference>
<feature type="repeat" description="MVP" evidence="8">
    <location>
        <begin position="326"/>
        <end position="386"/>
    </location>
</feature>
<gene>
    <name evidence="14" type="ORF">EG68_09999</name>
</gene>
<evidence type="ECO:0000256" key="1">
    <source>
        <dbReference type="ARBA" id="ARBA00004123"/>
    </source>
</evidence>
<dbReference type="InterPro" id="IPR036013">
    <property type="entry name" value="Band_7/SPFH_dom_sf"/>
</dbReference>
<evidence type="ECO:0000313" key="15">
    <source>
        <dbReference type="Proteomes" id="UP000822476"/>
    </source>
</evidence>
<feature type="domain" description="Major vault protein repeat" evidence="12">
    <location>
        <begin position="498"/>
        <end position="559"/>
    </location>
</feature>
<dbReference type="Gene3D" id="3.30.479.30">
    <property type="entry name" value="Band 7 domain"/>
    <property type="match status" value="1"/>
</dbReference>
<organism evidence="14 15">
    <name type="scientific">Paragonimus skrjabini miyazakii</name>
    <dbReference type="NCBI Taxonomy" id="59628"/>
    <lineage>
        <taxon>Eukaryota</taxon>
        <taxon>Metazoa</taxon>
        <taxon>Spiralia</taxon>
        <taxon>Lophotrochozoa</taxon>
        <taxon>Platyhelminthes</taxon>
        <taxon>Trematoda</taxon>
        <taxon>Digenea</taxon>
        <taxon>Plagiorchiida</taxon>
        <taxon>Troglotremata</taxon>
        <taxon>Troglotrematidae</taxon>
        <taxon>Paragonimus</taxon>
    </lineage>
</organism>
<dbReference type="FunFam" id="2.30.30.560:FF:000002">
    <property type="entry name" value="Major vault protein-alpha"/>
    <property type="match status" value="1"/>
</dbReference>
<keyword evidence="15" id="KW-1185">Reference proteome</keyword>
<feature type="domain" description="Major vault protein repeat" evidence="9">
    <location>
        <begin position="112"/>
        <end position="152"/>
    </location>
</feature>
<evidence type="ECO:0000256" key="6">
    <source>
        <dbReference type="ARBA" id="ARBA00023242"/>
    </source>
</evidence>
<dbReference type="Pfam" id="PF17794">
    <property type="entry name" value="Vault_2"/>
    <property type="match status" value="2"/>
</dbReference>
<dbReference type="EMBL" id="JTDE01022126">
    <property type="protein sequence ID" value="KAF7232033.1"/>
    <property type="molecule type" value="Genomic_DNA"/>
</dbReference>
<evidence type="ECO:0000256" key="4">
    <source>
        <dbReference type="ARBA" id="ARBA00022490"/>
    </source>
</evidence>
<dbReference type="Gene3D" id="2.30.30.570">
    <property type="match status" value="2"/>
</dbReference>
<dbReference type="Gene3D" id="6.10.250.720">
    <property type="match status" value="1"/>
</dbReference>
<keyword evidence="4 8" id="KW-0963">Cytoplasm</keyword>
<evidence type="ECO:0000256" key="8">
    <source>
        <dbReference type="PROSITE-ProRule" id="PRU00571"/>
    </source>
</evidence>
<evidence type="ECO:0000259" key="12">
    <source>
        <dbReference type="Pfam" id="PF17795"/>
    </source>
</evidence>
<dbReference type="OrthoDB" id="6125719at2759"/>
<dbReference type="InterPro" id="IPR039059">
    <property type="entry name" value="MVP"/>
</dbReference>
<proteinExistence type="predicted"/>
<evidence type="ECO:0000259" key="11">
    <source>
        <dbReference type="Pfam" id="PF17794"/>
    </source>
</evidence>
<dbReference type="FunFam" id="2.30.30.560:FF:000001">
    <property type="entry name" value="major vault protein-like"/>
    <property type="match status" value="1"/>
</dbReference>
<feature type="repeat" description="MVP" evidence="8">
    <location>
        <begin position="168"/>
        <end position="220"/>
    </location>
</feature>
<dbReference type="GO" id="GO:0005737">
    <property type="term" value="C:cytoplasm"/>
    <property type="evidence" value="ECO:0007669"/>
    <property type="project" value="UniProtKB-SubCell"/>
</dbReference>
<dbReference type="PROSITE" id="PS50096">
    <property type="entry name" value="IQ"/>
    <property type="match status" value="1"/>
</dbReference>
<keyword evidence="6" id="KW-0539">Nucleus</keyword>
<feature type="domain" description="Major vault protein repeat" evidence="11">
    <location>
        <begin position="49"/>
        <end position="107"/>
    </location>
</feature>
<dbReference type="Proteomes" id="UP000822476">
    <property type="component" value="Unassembled WGS sequence"/>
</dbReference>
<feature type="domain" description="Major vault protein repeat" evidence="13">
    <location>
        <begin position="382"/>
        <end position="430"/>
    </location>
</feature>
<dbReference type="PANTHER" id="PTHR14165:SF16">
    <property type="entry name" value="MAJOR VAULT PROTEIN"/>
    <property type="match status" value="1"/>
</dbReference>
<evidence type="ECO:0000256" key="3">
    <source>
        <dbReference type="ARBA" id="ARBA00018296"/>
    </source>
</evidence>
<keyword evidence="5" id="KW-0677">Repeat</keyword>
<dbReference type="InterPro" id="IPR002499">
    <property type="entry name" value="Vault_N"/>
</dbReference>
<dbReference type="Gene3D" id="2.30.30.620">
    <property type="match status" value="1"/>
</dbReference>
<dbReference type="Pfam" id="PF17796">
    <property type="entry name" value="Vault_4"/>
    <property type="match status" value="1"/>
</dbReference>
<dbReference type="GO" id="GO:1990904">
    <property type="term" value="C:ribonucleoprotein complex"/>
    <property type="evidence" value="ECO:0007669"/>
    <property type="project" value="UniProtKB-UniRule"/>
</dbReference>
<dbReference type="Pfam" id="PF01505">
    <property type="entry name" value="Vault"/>
    <property type="match status" value="4"/>
</dbReference>
<feature type="repeat" description="MVP" evidence="8">
    <location>
        <begin position="221"/>
        <end position="275"/>
    </location>
</feature>
<dbReference type="InterPro" id="IPR041134">
    <property type="entry name" value="Vault_2"/>
</dbReference>
<evidence type="ECO:0000256" key="2">
    <source>
        <dbReference type="ARBA" id="ARBA00004496"/>
    </source>
</evidence>
<dbReference type="CDD" id="cd08825">
    <property type="entry name" value="MVP_shoulder"/>
    <property type="match status" value="1"/>
</dbReference>
<feature type="domain" description="Major vault protein shoulder" evidence="10">
    <location>
        <begin position="560"/>
        <end position="679"/>
    </location>
</feature>
<comment type="subcellular location">
    <subcellularLocation>
        <location evidence="2 8">Cytoplasm</location>
    </subcellularLocation>
    <subcellularLocation>
        <location evidence="1">Nucleus</location>
    </subcellularLocation>
</comment>
<evidence type="ECO:0000259" key="10">
    <source>
        <dbReference type="Pfam" id="PF11978"/>
    </source>
</evidence>
<evidence type="ECO:0000313" key="14">
    <source>
        <dbReference type="EMBL" id="KAF7232033.1"/>
    </source>
</evidence>
<feature type="repeat" description="MVP" evidence="8">
    <location>
        <begin position="387"/>
        <end position="439"/>
    </location>
</feature>
<dbReference type="Gene3D" id="6.20.380.10">
    <property type="match status" value="1"/>
</dbReference>
<dbReference type="FunFam" id="2.30.30.570:FF:000001">
    <property type="entry name" value="major vault protein-like"/>
    <property type="match status" value="1"/>
</dbReference>
<feature type="repeat" description="MVP" evidence="8">
    <location>
        <begin position="115"/>
        <end position="167"/>
    </location>
</feature>
<feature type="repeat" description="MVP" evidence="8">
    <location>
        <begin position="277"/>
        <end position="325"/>
    </location>
</feature>
<dbReference type="Gene3D" id="2.30.30.560">
    <property type="match status" value="2"/>
</dbReference>